<evidence type="ECO:0000313" key="4">
    <source>
        <dbReference type="Proteomes" id="UP000465601"/>
    </source>
</evidence>
<dbReference type="Pfam" id="PF07963">
    <property type="entry name" value="N_methyl"/>
    <property type="match status" value="1"/>
</dbReference>
<name>A0A833M7F8_9FIRM</name>
<sequence length="120" mass="12905">MIQLINRKIRNKKGFTLIELIVVIAILGILAAIAVPRLGAFRGQAEEIAEVANARTILNAVNMYKAQFGENSTPAMTDLTSYLDGLNGTYVINYNGVDVESIDTPGGRWAPGTNTLTAIP</sequence>
<evidence type="ECO:0000256" key="1">
    <source>
        <dbReference type="ARBA" id="ARBA00022481"/>
    </source>
</evidence>
<keyword evidence="2" id="KW-0472">Membrane</keyword>
<proteinExistence type="predicted"/>
<dbReference type="SUPFAM" id="SSF54523">
    <property type="entry name" value="Pili subunits"/>
    <property type="match status" value="1"/>
</dbReference>
<dbReference type="PANTHER" id="PTHR30093">
    <property type="entry name" value="GENERAL SECRETION PATHWAY PROTEIN G"/>
    <property type="match status" value="1"/>
</dbReference>
<dbReference type="InterPro" id="IPR000983">
    <property type="entry name" value="Bac_GSPG_pilin"/>
</dbReference>
<dbReference type="NCBIfam" id="TIGR02532">
    <property type="entry name" value="IV_pilin_GFxxxE"/>
    <property type="match status" value="1"/>
</dbReference>
<keyword evidence="1" id="KW-0488">Methylation</keyword>
<gene>
    <name evidence="3" type="ORF">F8153_11445</name>
</gene>
<comment type="caution">
    <text evidence="3">The sequence shown here is derived from an EMBL/GenBank/DDBJ whole genome shotgun (WGS) entry which is preliminary data.</text>
</comment>
<dbReference type="OrthoDB" id="1819208at2"/>
<evidence type="ECO:0000256" key="2">
    <source>
        <dbReference type="SAM" id="Phobius"/>
    </source>
</evidence>
<protein>
    <submittedName>
        <fullName evidence="3">Type II secretion system protein</fullName>
    </submittedName>
</protein>
<evidence type="ECO:0000313" key="3">
    <source>
        <dbReference type="EMBL" id="KAB3527592.1"/>
    </source>
</evidence>
<dbReference type="RefSeq" id="WP_151866487.1">
    <property type="nucleotide sequence ID" value="NZ_WBZB01000040.1"/>
</dbReference>
<dbReference type="Gene3D" id="3.30.700.10">
    <property type="entry name" value="Glycoprotein, Type 4 Pilin"/>
    <property type="match status" value="1"/>
</dbReference>
<feature type="transmembrane region" description="Helical" evidence="2">
    <location>
        <begin position="15"/>
        <end position="35"/>
    </location>
</feature>
<keyword evidence="2" id="KW-1133">Transmembrane helix</keyword>
<keyword evidence="2" id="KW-0812">Transmembrane</keyword>
<dbReference type="GO" id="GO:0015627">
    <property type="term" value="C:type II protein secretion system complex"/>
    <property type="evidence" value="ECO:0007669"/>
    <property type="project" value="InterPro"/>
</dbReference>
<dbReference type="Proteomes" id="UP000465601">
    <property type="component" value="Unassembled WGS sequence"/>
</dbReference>
<accession>A0A833M7F8</accession>
<dbReference type="InterPro" id="IPR045584">
    <property type="entry name" value="Pilin-like"/>
</dbReference>
<organism evidence="3 4">
    <name type="scientific">Alkaliphilus serpentinus</name>
    <dbReference type="NCBI Taxonomy" id="1482731"/>
    <lineage>
        <taxon>Bacteria</taxon>
        <taxon>Bacillati</taxon>
        <taxon>Bacillota</taxon>
        <taxon>Clostridia</taxon>
        <taxon>Peptostreptococcales</taxon>
        <taxon>Natronincolaceae</taxon>
        <taxon>Alkaliphilus</taxon>
    </lineage>
</organism>
<dbReference type="EMBL" id="WBZB01000040">
    <property type="protein sequence ID" value="KAB3527592.1"/>
    <property type="molecule type" value="Genomic_DNA"/>
</dbReference>
<dbReference type="AlphaFoldDB" id="A0A833M7F8"/>
<dbReference type="PROSITE" id="PS00409">
    <property type="entry name" value="PROKAR_NTER_METHYL"/>
    <property type="match status" value="1"/>
</dbReference>
<reference evidence="3 4" key="1">
    <citation type="submission" date="2019-10" db="EMBL/GenBank/DDBJ databases">
        <title>Alkaliphilus serpentinus sp. nov. and Alkaliphilus pronyensis sp. nov., two novel anaerobic alkaliphilic species isolated from the serpentinized-hosted hydrothermal field of the Prony Bay (New Caledonia).</title>
        <authorList>
            <person name="Postec A."/>
        </authorList>
    </citation>
    <scope>NUCLEOTIDE SEQUENCE [LARGE SCALE GENOMIC DNA]</scope>
    <source>
        <strain evidence="3 4">LacT</strain>
    </source>
</reference>
<dbReference type="InterPro" id="IPR012902">
    <property type="entry name" value="N_methyl_site"/>
</dbReference>
<keyword evidence="4" id="KW-1185">Reference proteome</keyword>
<dbReference type="GO" id="GO:0015628">
    <property type="term" value="P:protein secretion by the type II secretion system"/>
    <property type="evidence" value="ECO:0007669"/>
    <property type="project" value="InterPro"/>
</dbReference>
<dbReference type="PRINTS" id="PR00813">
    <property type="entry name" value="BCTERIALGSPG"/>
</dbReference>